<dbReference type="HOGENOM" id="CLU_1259051_0_0_2"/>
<reference evidence="2" key="1">
    <citation type="submission" date="2015-03" db="EMBL/GenBank/DDBJ databases">
        <title>Characterization of two novel Thaumarchaeota isolated from the Northern Adriatic Sea.</title>
        <authorList>
            <person name="Bayer B."/>
            <person name="Vojvoda J."/>
            <person name="Offre P."/>
            <person name="Srivastava A."/>
            <person name="Elisabeth N."/>
            <person name="Garcia J.A.L."/>
            <person name="Schleper C."/>
            <person name="Herndl G.J."/>
        </authorList>
    </citation>
    <scope>NUCLEOTIDE SEQUENCE [LARGE SCALE GENOMIC DNA]</scope>
    <source>
        <strain evidence="2">NF5</strain>
    </source>
</reference>
<dbReference type="GeneID" id="24820534"/>
<organism evidence="1 2">
    <name type="scientific">Nitrosopumilus adriaticus</name>
    <dbReference type="NCBI Taxonomy" id="1580092"/>
    <lineage>
        <taxon>Archaea</taxon>
        <taxon>Nitrososphaerota</taxon>
        <taxon>Nitrososphaeria</taxon>
        <taxon>Nitrosopumilales</taxon>
        <taxon>Nitrosopumilaceae</taxon>
        <taxon>Nitrosopumilus</taxon>
    </lineage>
</organism>
<accession>A0A0D5C2T8</accession>
<protein>
    <submittedName>
        <fullName evidence="1">Uncharacterized protein</fullName>
    </submittedName>
</protein>
<evidence type="ECO:0000313" key="2">
    <source>
        <dbReference type="Proteomes" id="UP000032408"/>
    </source>
</evidence>
<dbReference type="KEGG" id="nin:NADRNF5_1345"/>
<dbReference type="RefSeq" id="WP_048116296.1">
    <property type="nucleotide sequence ID" value="NZ_CP011070.1"/>
</dbReference>
<name>A0A0D5C2T8_9ARCH</name>
<dbReference type="STRING" id="1580092.NADRNF5_1345"/>
<dbReference type="Proteomes" id="UP000032408">
    <property type="component" value="Chromosome"/>
</dbReference>
<dbReference type="EMBL" id="CP011070">
    <property type="protein sequence ID" value="AJW71031.1"/>
    <property type="molecule type" value="Genomic_DNA"/>
</dbReference>
<sequence length="219" mass="26147">MSTQTNKKIIKKFFDLLEKHGLTDYKQFPKFNVRTQHILKNIQESGKTYKEFEKVFNDQHKLKQFSNNNKNSFFIDDIHSRRLIANYFIFHSLNYIEAHRLFLIENLKEGVKIGKKKQKISLKIPLGTLIVGISQEICFKDFQNLFPKDLRNMLGHSSWWWEHGKFVYEDDKGVLIKVSFPKYTAMMNIFSKNMCDLVTEWLSRIPKSKNRLFHSTIIY</sequence>
<gene>
    <name evidence="1" type="ORF">NADRNF5_1345</name>
</gene>
<reference evidence="1 2" key="2">
    <citation type="journal article" date="2016" name="ISME J.">
        <title>Physiological and genomic characterization of two novel marine thaumarchaeal strains indicates niche differentiation.</title>
        <authorList>
            <person name="Bayer B."/>
            <person name="Vojvoda J."/>
            <person name="Offre P."/>
            <person name="Alves R.J."/>
            <person name="Elisabeth N.H."/>
            <person name="Garcia J.A."/>
            <person name="Volland J.M."/>
            <person name="Srivastava A."/>
            <person name="Schleper C."/>
            <person name="Herndl G.J."/>
        </authorList>
    </citation>
    <scope>NUCLEOTIDE SEQUENCE [LARGE SCALE GENOMIC DNA]</scope>
    <source>
        <strain evidence="1 2">NF5</strain>
    </source>
</reference>
<keyword evidence="2" id="KW-1185">Reference proteome</keyword>
<proteinExistence type="predicted"/>
<dbReference type="AlphaFoldDB" id="A0A0D5C2T8"/>
<evidence type="ECO:0000313" key="1">
    <source>
        <dbReference type="EMBL" id="AJW71031.1"/>
    </source>
</evidence>